<dbReference type="GO" id="GO:0016779">
    <property type="term" value="F:nucleotidyltransferase activity"/>
    <property type="evidence" value="ECO:0007669"/>
    <property type="project" value="UniProtKB-KW"/>
</dbReference>
<keyword evidence="6 10" id="KW-0808">Transferase</keyword>
<keyword evidence="10" id="KW-0520">NAD</keyword>
<keyword evidence="5 10" id="KW-0328">Glycosyltransferase</keyword>
<evidence type="ECO:0000313" key="12">
    <source>
        <dbReference type="EMBL" id="CAF3913783.1"/>
    </source>
</evidence>
<dbReference type="EMBL" id="CAJOBA010021759">
    <property type="protein sequence ID" value="CAF3913783.1"/>
    <property type="molecule type" value="Genomic_DNA"/>
</dbReference>
<evidence type="ECO:0000256" key="9">
    <source>
        <dbReference type="ARBA" id="ARBA00047597"/>
    </source>
</evidence>
<evidence type="ECO:0000256" key="1">
    <source>
        <dbReference type="ARBA" id="ARBA00004613"/>
    </source>
</evidence>
<dbReference type="AlphaFoldDB" id="A0A8S2LP22"/>
<dbReference type="InterPro" id="IPR000768">
    <property type="entry name" value="ART"/>
</dbReference>
<dbReference type="Proteomes" id="UP000677228">
    <property type="component" value="Unassembled WGS sequence"/>
</dbReference>
<name>A0A8S2LP22_9BILA</name>
<evidence type="ECO:0000256" key="8">
    <source>
        <dbReference type="ARBA" id="ARBA00023026"/>
    </source>
</evidence>
<evidence type="ECO:0000256" key="3">
    <source>
        <dbReference type="ARBA" id="ARBA00022525"/>
    </source>
</evidence>
<sequence length="549" mass="62357">KFLLILSDKAKIVKVKAPPLTFATNFTGEPIGKLLVPIKGYQNEPLLPLEEAVKPIQQFFNNLEEHVWIAKENCQTPKDDLTQDEAAAIHLYTMQFDSGESLYQVLNRTLRAENRDGLKSWFLYLKLFLTALHKLPSQPQTTVWRGVRNVDLSEKYKTAVRFAWWGVSSCTMTPDVLNASQFFGKTGTRTLFSIECTTGKSIMKHSYFNETEKEVILMPGTYFDVVGQLNPADGLHIIHIKEIQPKFPLIIAPFVKTETGLAQEKEVSETPPAAAVSMPSAMNTEKTIILSEEFKLNQPLTNFHKKEIDNKRVTHWSFKLQDTIPQITEVKYLPRAKNTGPDSLSKYPISSISSNPTLDNDWCQGTQIWKIKSQRLPSNFFTQLNAAITHQQAKRLSPVPSSTTVMPSIPAPVSSTNNPLPPFFDLSLDRISKEQMADTNIIETFNLVKQNPSKSSFIIRDVVVFKLLPRGKTKIRLPYIPKTLIKDILFTHHDHPLAGYFGIERTCSHKTKKNVCLFGIPFKRILSKSSLMPALWKFEEKMLYESLFV</sequence>
<feature type="non-terminal residue" evidence="12">
    <location>
        <position position="1"/>
    </location>
</feature>
<comment type="similarity">
    <text evidence="2 10">Belongs to the Arg-specific ADP-ribosyltransferase family.</text>
</comment>
<dbReference type="GO" id="GO:0003950">
    <property type="term" value="F:NAD+ poly-ADP-ribosyltransferase activity"/>
    <property type="evidence" value="ECO:0007669"/>
    <property type="project" value="TreeGrafter"/>
</dbReference>
<keyword evidence="10" id="KW-0521">NADP</keyword>
<evidence type="ECO:0000256" key="2">
    <source>
        <dbReference type="ARBA" id="ARBA00009558"/>
    </source>
</evidence>
<evidence type="ECO:0000256" key="5">
    <source>
        <dbReference type="ARBA" id="ARBA00022676"/>
    </source>
</evidence>
<evidence type="ECO:0000256" key="6">
    <source>
        <dbReference type="ARBA" id="ARBA00022679"/>
    </source>
</evidence>
<dbReference type="GO" id="GO:0106274">
    <property type="term" value="F:NAD+-protein-arginine ADP-ribosyltransferase activity"/>
    <property type="evidence" value="ECO:0007669"/>
    <property type="project" value="UniProtKB-EC"/>
</dbReference>
<evidence type="ECO:0000313" key="13">
    <source>
        <dbReference type="Proteomes" id="UP000682733"/>
    </source>
</evidence>
<dbReference type="GO" id="GO:0090729">
    <property type="term" value="F:toxin activity"/>
    <property type="evidence" value="ECO:0007669"/>
    <property type="project" value="UniProtKB-KW"/>
</dbReference>
<dbReference type="Pfam" id="PF01129">
    <property type="entry name" value="ART"/>
    <property type="match status" value="1"/>
</dbReference>
<dbReference type="Gene3D" id="3.90.176.10">
    <property type="entry name" value="Toxin ADP-ribosyltransferase, Chain A, domain 1"/>
    <property type="match status" value="1"/>
</dbReference>
<organism evidence="12 13">
    <name type="scientific">Didymodactylos carnosus</name>
    <dbReference type="NCBI Taxonomy" id="1234261"/>
    <lineage>
        <taxon>Eukaryota</taxon>
        <taxon>Metazoa</taxon>
        <taxon>Spiralia</taxon>
        <taxon>Gnathifera</taxon>
        <taxon>Rotifera</taxon>
        <taxon>Eurotatoria</taxon>
        <taxon>Bdelloidea</taxon>
        <taxon>Philodinida</taxon>
        <taxon>Philodinidae</taxon>
        <taxon>Didymodactylos</taxon>
    </lineage>
</organism>
<dbReference type="PANTHER" id="PTHR10339">
    <property type="entry name" value="ADP-RIBOSYLTRANSFERASE"/>
    <property type="match status" value="1"/>
</dbReference>
<evidence type="ECO:0000256" key="10">
    <source>
        <dbReference type="RuleBase" id="RU361228"/>
    </source>
</evidence>
<comment type="subcellular location">
    <subcellularLocation>
        <location evidence="1">Secreted</location>
    </subcellularLocation>
</comment>
<dbReference type="SUPFAM" id="SSF56399">
    <property type="entry name" value="ADP-ribosylation"/>
    <property type="match status" value="1"/>
</dbReference>
<dbReference type="Proteomes" id="UP000682733">
    <property type="component" value="Unassembled WGS sequence"/>
</dbReference>
<evidence type="ECO:0000313" key="11">
    <source>
        <dbReference type="EMBL" id="CAF1130929.1"/>
    </source>
</evidence>
<accession>A0A8S2LP22</accession>
<gene>
    <name evidence="11" type="ORF">OVA965_LOCUS20649</name>
    <name evidence="12" type="ORF">TMI583_LOCUS21083</name>
</gene>
<comment type="catalytic activity">
    <reaction evidence="9 10">
        <text>L-arginyl-[protein] + NAD(+) = N(omega)-(ADP-D-ribosyl)-L-arginyl-[protein] + nicotinamide + H(+)</text>
        <dbReference type="Rhea" id="RHEA:19149"/>
        <dbReference type="Rhea" id="RHEA-COMP:10532"/>
        <dbReference type="Rhea" id="RHEA-COMP:15087"/>
        <dbReference type="ChEBI" id="CHEBI:15378"/>
        <dbReference type="ChEBI" id="CHEBI:17154"/>
        <dbReference type="ChEBI" id="CHEBI:29965"/>
        <dbReference type="ChEBI" id="CHEBI:57540"/>
        <dbReference type="ChEBI" id="CHEBI:142554"/>
        <dbReference type="EC" id="2.4.2.31"/>
    </reaction>
</comment>
<reference evidence="12" key="1">
    <citation type="submission" date="2021-02" db="EMBL/GenBank/DDBJ databases">
        <authorList>
            <person name="Nowell W R."/>
        </authorList>
    </citation>
    <scope>NUCLEOTIDE SEQUENCE</scope>
</reference>
<evidence type="ECO:0000256" key="4">
    <source>
        <dbReference type="ARBA" id="ARBA00022656"/>
    </source>
</evidence>
<keyword evidence="3" id="KW-0964">Secreted</keyword>
<comment type="caution">
    <text evidence="12">The sequence shown here is derived from an EMBL/GenBank/DDBJ whole genome shotgun (WGS) entry which is preliminary data.</text>
</comment>
<dbReference type="EMBL" id="CAJNOK010011048">
    <property type="protein sequence ID" value="CAF1130929.1"/>
    <property type="molecule type" value="Genomic_DNA"/>
</dbReference>
<dbReference type="GO" id="GO:0005576">
    <property type="term" value="C:extracellular region"/>
    <property type="evidence" value="ECO:0007669"/>
    <property type="project" value="UniProtKB-SubCell"/>
</dbReference>
<keyword evidence="7" id="KW-0548">Nucleotidyltransferase</keyword>
<dbReference type="PROSITE" id="PS51996">
    <property type="entry name" value="TR_MART"/>
    <property type="match status" value="1"/>
</dbReference>
<dbReference type="EC" id="2.4.2.31" evidence="10"/>
<evidence type="ECO:0000256" key="7">
    <source>
        <dbReference type="ARBA" id="ARBA00022695"/>
    </source>
</evidence>
<dbReference type="InterPro" id="IPR050999">
    <property type="entry name" value="ADP-ribosyltransferase_ARG"/>
</dbReference>
<protein>
    <recommendedName>
        <fullName evidence="10">NAD(P)(+)--arginine ADP-ribosyltransferase</fullName>
        <ecNumber evidence="10">2.4.2.31</ecNumber>
    </recommendedName>
    <alternativeName>
        <fullName evidence="10">Mono(ADP-ribosyl)transferase</fullName>
    </alternativeName>
</protein>
<keyword evidence="4" id="KW-0800">Toxin</keyword>
<keyword evidence="8" id="KW-0843">Virulence</keyword>
<proteinExistence type="inferred from homology"/>
<dbReference type="PANTHER" id="PTHR10339:SF25">
    <property type="entry name" value="SECRETED EXOENZYME S"/>
    <property type="match status" value="1"/>
</dbReference>